<dbReference type="SUPFAM" id="SSF52540">
    <property type="entry name" value="P-loop containing nucleoside triphosphate hydrolases"/>
    <property type="match status" value="1"/>
</dbReference>
<dbReference type="Gene3D" id="3.40.50.300">
    <property type="entry name" value="P-loop containing nucleotide triphosphate hydrolases"/>
    <property type="match status" value="1"/>
</dbReference>
<reference evidence="3" key="1">
    <citation type="submission" date="2014-08" db="EMBL/GenBank/DDBJ databases">
        <title>Coriobacteriaceae sp. complete genome.</title>
        <authorList>
            <person name="Looft T."/>
            <person name="Bayles D.O."/>
            <person name="Stanton T.B."/>
        </authorList>
    </citation>
    <scope>NUCLEOTIDE SEQUENCE [LARGE SCALE GENOMIC DNA]</scope>
    <source>
        <strain evidence="3">68-1-3</strain>
    </source>
</reference>
<proteinExistence type="predicted"/>
<protein>
    <recommendedName>
        <fullName evidence="1">AAA+ ATPase domain-containing protein</fullName>
    </recommendedName>
</protein>
<dbReference type="HOGENOM" id="CLU_008747_1_1_11"/>
<dbReference type="GO" id="GO:0005524">
    <property type="term" value="F:ATP binding"/>
    <property type="evidence" value="ECO:0007669"/>
    <property type="project" value="InterPro"/>
</dbReference>
<dbReference type="InterPro" id="IPR052934">
    <property type="entry name" value="Methyl-DNA_Rec/Restrict_Enz"/>
</dbReference>
<dbReference type="GO" id="GO:0016887">
    <property type="term" value="F:ATP hydrolysis activity"/>
    <property type="evidence" value="ECO:0007669"/>
    <property type="project" value="InterPro"/>
</dbReference>
<dbReference type="SMART" id="SM00382">
    <property type="entry name" value="AAA"/>
    <property type="match status" value="1"/>
</dbReference>
<dbReference type="InterPro" id="IPR011704">
    <property type="entry name" value="ATPase_dyneun-rel_AAA"/>
</dbReference>
<dbReference type="Pfam" id="PF07728">
    <property type="entry name" value="AAA_5"/>
    <property type="match status" value="1"/>
</dbReference>
<dbReference type="AlphaFoldDB" id="A0A0A8B5B5"/>
<gene>
    <name evidence="2" type="ORF">JI75_04350</name>
</gene>
<dbReference type="Proteomes" id="UP000031121">
    <property type="component" value="Chromosome"/>
</dbReference>
<feature type="domain" description="AAA+ ATPase" evidence="1">
    <location>
        <begin position="463"/>
        <end position="621"/>
    </location>
</feature>
<evidence type="ECO:0000259" key="1">
    <source>
        <dbReference type="SMART" id="SM00382"/>
    </source>
</evidence>
<evidence type="ECO:0000313" key="3">
    <source>
        <dbReference type="Proteomes" id="UP000031121"/>
    </source>
</evidence>
<dbReference type="InterPro" id="IPR003593">
    <property type="entry name" value="AAA+_ATPase"/>
</dbReference>
<dbReference type="InterPro" id="IPR027417">
    <property type="entry name" value="P-loop_NTPase"/>
</dbReference>
<dbReference type="OrthoDB" id="9781481at2"/>
<dbReference type="STRING" id="1531429.JI75_04350"/>
<sequence length="720" mass="81775">MQSAQRNTEWISFYEEFADSLLRYMGNRGELVSAIQSVFSKAGLKLPKLEAENPPADIDPFTVIGLFNKGITDKNRKTIMGAFAEEFGMSSPVPESFDGVPVLNNLNATFYRFRDDASRGENDIDNLWTLFGAAITFADAKTEENKDVFSSSFDAVKDLKGNRWKLTMGLYWIRPYSFLNLDSRNRWFIDEMSGFPEDIRAEVKALREVPQASEYLSICDRIAATFADGDYCFSDFPSLSHEAWIVSEKVNEENRKAASDDVATDEVLTDVRGTHYWLYSPGSGAFLWDELRDRGEIAIGWEQIGDLSAYASKEAMKQAMKEKIDPSKPYKNAAHATWQFANEMKPGDIVYAKRGISEVIGRGIVTSDYRYVPSLGKDRSNVRSVEWTHVGTWEHPGQAAIKTLTDITPYKDYVEKMEGLFSSYESEEEAPESAYPAYTKDEFLDDVFMSEEDYEELSFLTRTKKNVIIQGAPGVGKTYCAKRLAFSLMGQKDASRVMMVQFHQSYSYEDFIEGYRPSGSGFELRKGPFYRFCKKAEVDSDNEYFLIIDEINRGNLSKIFGELFMLIEADKRGVGLNLLYSDEEFFVPKNVRIIGMMNTADRSLAMLDYALRRRFAFFDIRPGFDSDGFGAYADNLDSRQFDALIATVKALNAEIAEDETLGEGFCIGHSYFCNIPNGKADSARLSTIVNYELVPLLREYWYDEPGKVKEWTQRLRAAVS</sequence>
<name>A0A0A8B5B5_9ACTN</name>
<dbReference type="KEGG" id="cbac:JI75_04350"/>
<dbReference type="PANTHER" id="PTHR37291:SF1">
    <property type="entry name" value="TYPE IV METHYL-DIRECTED RESTRICTION ENZYME ECOKMCRB SUBUNIT"/>
    <property type="match status" value="1"/>
</dbReference>
<keyword evidence="3" id="KW-1185">Reference proteome</keyword>
<dbReference type="PANTHER" id="PTHR37291">
    <property type="entry name" value="5-METHYLCYTOSINE-SPECIFIC RESTRICTION ENZYME B"/>
    <property type="match status" value="1"/>
</dbReference>
<organism evidence="2 3">
    <name type="scientific">Berryella intestinalis</name>
    <dbReference type="NCBI Taxonomy" id="1531429"/>
    <lineage>
        <taxon>Bacteria</taxon>
        <taxon>Bacillati</taxon>
        <taxon>Actinomycetota</taxon>
        <taxon>Coriobacteriia</taxon>
        <taxon>Eggerthellales</taxon>
        <taxon>Eggerthellaceae</taxon>
        <taxon>Berryella</taxon>
    </lineage>
</organism>
<accession>A0A0A8B5B5</accession>
<reference evidence="2 3" key="2">
    <citation type="journal article" date="2015" name="Genome Announc.">
        <title>Complete Genome Sequence of Coriobacteriaceae Strain 68-1-3, a Novel Mucus-Degrading Isolate from the Swine Intestinal Tract.</title>
        <authorList>
            <person name="Looft T."/>
            <person name="Bayles D.O."/>
            <person name="Alt D.P."/>
            <person name="Stanton T.B."/>
        </authorList>
    </citation>
    <scope>NUCLEOTIDE SEQUENCE [LARGE SCALE GENOMIC DNA]</scope>
    <source>
        <strain evidence="2 3">68-1-3</strain>
    </source>
</reference>
<evidence type="ECO:0000313" key="2">
    <source>
        <dbReference type="EMBL" id="AJC12013.1"/>
    </source>
</evidence>
<dbReference type="CDD" id="cd00009">
    <property type="entry name" value="AAA"/>
    <property type="match status" value="1"/>
</dbReference>
<dbReference type="EMBL" id="CP009302">
    <property type="protein sequence ID" value="AJC12013.1"/>
    <property type="molecule type" value="Genomic_DNA"/>
</dbReference>